<dbReference type="GO" id="GO:0016042">
    <property type="term" value="P:lipid catabolic process"/>
    <property type="evidence" value="ECO:0007669"/>
    <property type="project" value="InterPro"/>
</dbReference>
<name>A0A8E4ICR2_ECOLX</name>
<dbReference type="AlphaFoldDB" id="A0A8E4ICR2"/>
<sequence>MSPPTELSDLLAEDLTTPAGAVFGSMALVSWSRIFDNANLSHIIHDQDIPLMETIALDCIEDTDQGLPILPEVELLGTNFAKANPAETSPWQNIIQDNSPRPNDISVPMFIAQGSIDPVVDPKITKQWAVDLCKENPSVFYKVYEGKSHLDVVAPAVKDTLPWIHDRFANTAAPSNCVE</sequence>
<proteinExistence type="predicted"/>
<dbReference type="InterPro" id="IPR005152">
    <property type="entry name" value="Lipase_secreted"/>
</dbReference>
<protein>
    <submittedName>
        <fullName evidence="1">Lipase</fullName>
    </submittedName>
</protein>
<dbReference type="SUPFAM" id="SSF53474">
    <property type="entry name" value="alpha/beta-Hydrolases"/>
    <property type="match status" value="1"/>
</dbReference>
<dbReference type="GO" id="GO:0004806">
    <property type="term" value="F:triacylglycerol lipase activity"/>
    <property type="evidence" value="ECO:0007669"/>
    <property type="project" value="InterPro"/>
</dbReference>
<dbReference type="EMBL" id="MT649184">
    <property type="protein sequence ID" value="QLJ83032.1"/>
    <property type="molecule type" value="Genomic_DNA"/>
</dbReference>
<dbReference type="PANTHER" id="PTHR34853">
    <property type="match status" value="1"/>
</dbReference>
<evidence type="ECO:0000313" key="1">
    <source>
        <dbReference type="EMBL" id="QLJ83032.1"/>
    </source>
</evidence>
<accession>A0A8E4ICR2</accession>
<organism evidence="1">
    <name type="scientific">Escherichia coli</name>
    <dbReference type="NCBI Taxonomy" id="562"/>
    <lineage>
        <taxon>Bacteria</taxon>
        <taxon>Pseudomonadati</taxon>
        <taxon>Pseudomonadota</taxon>
        <taxon>Gammaproteobacteria</taxon>
        <taxon>Enterobacterales</taxon>
        <taxon>Enterobacteriaceae</taxon>
        <taxon>Escherichia</taxon>
    </lineage>
</organism>
<dbReference type="InterPro" id="IPR029058">
    <property type="entry name" value="AB_hydrolase_fold"/>
</dbReference>
<dbReference type="Gene3D" id="3.40.50.1820">
    <property type="entry name" value="alpha/beta hydrolase"/>
    <property type="match status" value="1"/>
</dbReference>
<reference evidence="1" key="1">
    <citation type="submission" date="2020-06" db="EMBL/GenBank/DDBJ databases">
        <authorList>
            <person name="Dai S."/>
            <person name="Li H."/>
        </authorList>
    </citation>
    <scope>NUCLEOTIDE SEQUENCE</scope>
    <source>
        <strain evidence="1">20-2B</strain>
    </source>
</reference>
<dbReference type="PANTHER" id="PTHR34853:SF1">
    <property type="entry name" value="LIPASE 5"/>
    <property type="match status" value="1"/>
</dbReference>